<proteinExistence type="predicted"/>
<comment type="caution">
    <text evidence="2">The sequence shown here is derived from an EMBL/GenBank/DDBJ whole genome shotgun (WGS) entry which is preliminary data.</text>
</comment>
<protein>
    <recommendedName>
        <fullName evidence="1">Neprosin activation peptide domain-containing protein</fullName>
    </recommendedName>
</protein>
<keyword evidence="3" id="KW-1185">Reference proteome</keyword>
<reference evidence="2 3" key="1">
    <citation type="journal article" date="2018" name="Sci. Data">
        <title>The draft genome sequence of cork oak.</title>
        <authorList>
            <person name="Ramos A.M."/>
            <person name="Usie A."/>
            <person name="Barbosa P."/>
            <person name="Barros P.M."/>
            <person name="Capote T."/>
            <person name="Chaves I."/>
            <person name="Simoes F."/>
            <person name="Abreu I."/>
            <person name="Carrasquinho I."/>
            <person name="Faro C."/>
            <person name="Guimaraes J.B."/>
            <person name="Mendonca D."/>
            <person name="Nobrega F."/>
            <person name="Rodrigues L."/>
            <person name="Saibo N.J.M."/>
            <person name="Varela M.C."/>
            <person name="Egas C."/>
            <person name="Matos J."/>
            <person name="Miguel C.M."/>
            <person name="Oliveira M.M."/>
            <person name="Ricardo C.P."/>
            <person name="Goncalves S."/>
        </authorList>
    </citation>
    <scope>NUCLEOTIDE SEQUENCE [LARGE SCALE GENOMIC DNA]</scope>
    <source>
        <strain evidence="3">cv. HL8</strain>
    </source>
</reference>
<dbReference type="EMBL" id="PKMF04000367">
    <property type="protein sequence ID" value="KAK7835642.1"/>
    <property type="molecule type" value="Genomic_DNA"/>
</dbReference>
<evidence type="ECO:0000259" key="1">
    <source>
        <dbReference type="Pfam" id="PF14365"/>
    </source>
</evidence>
<feature type="domain" description="Neprosin activation peptide" evidence="1">
    <location>
        <begin position="50"/>
        <end position="83"/>
    </location>
</feature>
<organism evidence="2 3">
    <name type="scientific">Quercus suber</name>
    <name type="common">Cork oak</name>
    <dbReference type="NCBI Taxonomy" id="58331"/>
    <lineage>
        <taxon>Eukaryota</taxon>
        <taxon>Viridiplantae</taxon>
        <taxon>Streptophyta</taxon>
        <taxon>Embryophyta</taxon>
        <taxon>Tracheophyta</taxon>
        <taxon>Spermatophyta</taxon>
        <taxon>Magnoliopsida</taxon>
        <taxon>eudicotyledons</taxon>
        <taxon>Gunneridae</taxon>
        <taxon>Pentapetalae</taxon>
        <taxon>rosids</taxon>
        <taxon>fabids</taxon>
        <taxon>Fagales</taxon>
        <taxon>Fagaceae</taxon>
        <taxon>Quercus</taxon>
    </lineage>
</organism>
<dbReference type="Pfam" id="PF14365">
    <property type="entry name" value="Neprosin_AP"/>
    <property type="match status" value="1"/>
</dbReference>
<dbReference type="Proteomes" id="UP000237347">
    <property type="component" value="Unassembled WGS sequence"/>
</dbReference>
<dbReference type="AlphaFoldDB" id="A0AAW0K993"/>
<evidence type="ECO:0000313" key="2">
    <source>
        <dbReference type="EMBL" id="KAK7835642.1"/>
    </source>
</evidence>
<dbReference type="InterPro" id="IPR025521">
    <property type="entry name" value="Neprosin_propep"/>
</dbReference>
<sequence length="87" mass="10075">MAYVINDKLECFIFFLFALSYVLGDRFVDGRRIETLENKGLIKQKGSIKTIEGEDGDTIDCVDIYQQPTFDHPFLKNHIIQVSLLEF</sequence>
<accession>A0AAW0K993</accession>
<gene>
    <name evidence="2" type="ORF">CFP56_023307</name>
</gene>
<evidence type="ECO:0000313" key="3">
    <source>
        <dbReference type="Proteomes" id="UP000237347"/>
    </source>
</evidence>
<name>A0AAW0K993_QUESU</name>